<dbReference type="Proteomes" id="UP000838756">
    <property type="component" value="Unassembled WGS sequence"/>
</dbReference>
<dbReference type="EMBL" id="CAKXAJ010024895">
    <property type="protein sequence ID" value="CAH2232365.1"/>
    <property type="molecule type" value="Genomic_DNA"/>
</dbReference>
<comment type="caution">
    <text evidence="2">The sequence shown here is derived from an EMBL/GenBank/DDBJ whole genome shotgun (WGS) entry which is preliminary data.</text>
</comment>
<evidence type="ECO:0000256" key="1">
    <source>
        <dbReference type="SAM" id="MobiDB-lite"/>
    </source>
</evidence>
<reference evidence="2" key="1">
    <citation type="submission" date="2022-03" db="EMBL/GenBank/DDBJ databases">
        <authorList>
            <person name="Lindestad O."/>
        </authorList>
    </citation>
    <scope>NUCLEOTIDE SEQUENCE</scope>
</reference>
<evidence type="ECO:0000313" key="2">
    <source>
        <dbReference type="EMBL" id="CAH2232365.1"/>
    </source>
</evidence>
<feature type="compositionally biased region" description="Basic and acidic residues" evidence="1">
    <location>
        <begin position="28"/>
        <end position="45"/>
    </location>
</feature>
<feature type="region of interest" description="Disordered" evidence="1">
    <location>
        <begin position="1"/>
        <end position="50"/>
    </location>
</feature>
<accession>A0A8S4RAF4</accession>
<protein>
    <submittedName>
        <fullName evidence="2">Jg15303 protein</fullName>
    </submittedName>
</protein>
<dbReference type="AlphaFoldDB" id="A0A8S4RAF4"/>
<gene>
    <name evidence="2" type="primary">jg15303</name>
    <name evidence="2" type="ORF">PAEG_LOCUS10633</name>
</gene>
<keyword evidence="3" id="KW-1185">Reference proteome</keyword>
<sequence length="70" mass="7892">MGRTCIEAYRPEVERKSNSVKRPTMQKSQRETTGGHDTMGGRDQKIAGPNWAQIAKQRKIYILGTGVYPI</sequence>
<organism evidence="2 3">
    <name type="scientific">Pararge aegeria aegeria</name>
    <dbReference type="NCBI Taxonomy" id="348720"/>
    <lineage>
        <taxon>Eukaryota</taxon>
        <taxon>Metazoa</taxon>
        <taxon>Ecdysozoa</taxon>
        <taxon>Arthropoda</taxon>
        <taxon>Hexapoda</taxon>
        <taxon>Insecta</taxon>
        <taxon>Pterygota</taxon>
        <taxon>Neoptera</taxon>
        <taxon>Endopterygota</taxon>
        <taxon>Lepidoptera</taxon>
        <taxon>Glossata</taxon>
        <taxon>Ditrysia</taxon>
        <taxon>Papilionoidea</taxon>
        <taxon>Nymphalidae</taxon>
        <taxon>Satyrinae</taxon>
        <taxon>Satyrini</taxon>
        <taxon>Parargina</taxon>
        <taxon>Pararge</taxon>
    </lineage>
</organism>
<evidence type="ECO:0000313" key="3">
    <source>
        <dbReference type="Proteomes" id="UP000838756"/>
    </source>
</evidence>
<proteinExistence type="predicted"/>
<name>A0A8S4RAF4_9NEOP</name>